<feature type="compositionally biased region" description="Basic and acidic residues" evidence="1">
    <location>
        <begin position="73"/>
        <end position="87"/>
    </location>
</feature>
<sequence>MREGKVVQSGKYDELLKTGLDFGALVAAHESSMEIAETSDKTGDDSIQSPKLARIASKEKESAGEKQSSQDQSKPDKTAAKLVEDEE</sequence>
<evidence type="ECO:0000313" key="3">
    <source>
        <dbReference type="Proteomes" id="UP000265520"/>
    </source>
</evidence>
<dbReference type="Proteomes" id="UP000265520">
    <property type="component" value="Unassembled WGS sequence"/>
</dbReference>
<accession>A0A392SVD1</accession>
<feature type="non-terminal residue" evidence="2">
    <location>
        <position position="87"/>
    </location>
</feature>
<evidence type="ECO:0000313" key="2">
    <source>
        <dbReference type="EMBL" id="MCI52402.1"/>
    </source>
</evidence>
<evidence type="ECO:0000256" key="1">
    <source>
        <dbReference type="SAM" id="MobiDB-lite"/>
    </source>
</evidence>
<dbReference type="EMBL" id="LXQA010446754">
    <property type="protein sequence ID" value="MCI52402.1"/>
    <property type="molecule type" value="Genomic_DNA"/>
</dbReference>
<keyword evidence="3" id="KW-1185">Reference proteome</keyword>
<reference evidence="2 3" key="1">
    <citation type="journal article" date="2018" name="Front. Plant Sci.">
        <title>Red Clover (Trifolium pratense) and Zigzag Clover (T. medium) - A Picture of Genomic Similarities and Differences.</title>
        <authorList>
            <person name="Dluhosova J."/>
            <person name="Istvanek J."/>
            <person name="Nedelnik J."/>
            <person name="Repkova J."/>
        </authorList>
    </citation>
    <scope>NUCLEOTIDE SEQUENCE [LARGE SCALE GENOMIC DNA]</scope>
    <source>
        <strain evidence="3">cv. 10/8</strain>
        <tissue evidence="2">Leaf</tissue>
    </source>
</reference>
<organism evidence="2 3">
    <name type="scientific">Trifolium medium</name>
    <dbReference type="NCBI Taxonomy" id="97028"/>
    <lineage>
        <taxon>Eukaryota</taxon>
        <taxon>Viridiplantae</taxon>
        <taxon>Streptophyta</taxon>
        <taxon>Embryophyta</taxon>
        <taxon>Tracheophyta</taxon>
        <taxon>Spermatophyta</taxon>
        <taxon>Magnoliopsida</taxon>
        <taxon>eudicotyledons</taxon>
        <taxon>Gunneridae</taxon>
        <taxon>Pentapetalae</taxon>
        <taxon>rosids</taxon>
        <taxon>fabids</taxon>
        <taxon>Fabales</taxon>
        <taxon>Fabaceae</taxon>
        <taxon>Papilionoideae</taxon>
        <taxon>50 kb inversion clade</taxon>
        <taxon>NPAAA clade</taxon>
        <taxon>Hologalegina</taxon>
        <taxon>IRL clade</taxon>
        <taxon>Trifolieae</taxon>
        <taxon>Trifolium</taxon>
    </lineage>
</organism>
<name>A0A392SVD1_9FABA</name>
<comment type="caution">
    <text evidence="2">The sequence shown here is derived from an EMBL/GenBank/DDBJ whole genome shotgun (WGS) entry which is preliminary data.</text>
</comment>
<protein>
    <submittedName>
        <fullName evidence="2">ABC transporter C family member 14-like</fullName>
    </submittedName>
</protein>
<dbReference type="AlphaFoldDB" id="A0A392SVD1"/>
<feature type="region of interest" description="Disordered" evidence="1">
    <location>
        <begin position="32"/>
        <end position="87"/>
    </location>
</feature>
<proteinExistence type="predicted"/>